<dbReference type="RefSeq" id="WP_120166764.1">
    <property type="nucleotide sequence ID" value="NZ_MCIB01000001.1"/>
</dbReference>
<feature type="transmembrane region" description="Helical" evidence="6">
    <location>
        <begin position="35"/>
        <end position="60"/>
    </location>
</feature>
<proteinExistence type="predicted"/>
<feature type="compositionally biased region" description="Polar residues" evidence="5">
    <location>
        <begin position="99"/>
        <end position="111"/>
    </location>
</feature>
<feature type="domain" description="Lipopolysaccharide assembly protein A" evidence="7">
    <location>
        <begin position="21"/>
        <end position="82"/>
    </location>
</feature>
<evidence type="ECO:0000256" key="4">
    <source>
        <dbReference type="ARBA" id="ARBA00023136"/>
    </source>
</evidence>
<keyword evidence="3 6" id="KW-1133">Transmembrane helix</keyword>
<evidence type="ECO:0000256" key="2">
    <source>
        <dbReference type="ARBA" id="ARBA00022692"/>
    </source>
</evidence>
<evidence type="ECO:0000256" key="5">
    <source>
        <dbReference type="SAM" id="MobiDB-lite"/>
    </source>
</evidence>
<evidence type="ECO:0000259" key="7">
    <source>
        <dbReference type="Pfam" id="PF06305"/>
    </source>
</evidence>
<feature type="compositionally biased region" description="Basic and acidic residues" evidence="5">
    <location>
        <begin position="112"/>
        <end position="122"/>
    </location>
</feature>
<gene>
    <name evidence="8" type="ORF">BET03_02150</name>
</gene>
<accession>A0A419TB12</accession>
<evidence type="ECO:0000256" key="6">
    <source>
        <dbReference type="SAM" id="Phobius"/>
    </source>
</evidence>
<evidence type="ECO:0000256" key="1">
    <source>
        <dbReference type="ARBA" id="ARBA00022475"/>
    </source>
</evidence>
<keyword evidence="9" id="KW-1185">Reference proteome</keyword>
<name>A0A419TB12_9FIRM</name>
<dbReference type="PANTHER" id="PTHR41335">
    <property type="entry name" value="MEMBRANE PROTEIN-RELATED"/>
    <property type="match status" value="1"/>
</dbReference>
<dbReference type="PANTHER" id="PTHR41335:SF1">
    <property type="entry name" value="MEMBRANE PROTEIN"/>
    <property type="match status" value="1"/>
</dbReference>
<keyword evidence="2 6" id="KW-0812">Transmembrane</keyword>
<comment type="caution">
    <text evidence="8">The sequence shown here is derived from an EMBL/GenBank/DDBJ whole genome shotgun (WGS) entry which is preliminary data.</text>
</comment>
<dbReference type="Pfam" id="PF06305">
    <property type="entry name" value="LapA_dom"/>
    <property type="match status" value="1"/>
</dbReference>
<dbReference type="AlphaFoldDB" id="A0A419TB12"/>
<keyword evidence="4 6" id="KW-0472">Membrane</keyword>
<evidence type="ECO:0000313" key="8">
    <source>
        <dbReference type="EMBL" id="RKD34651.1"/>
    </source>
</evidence>
<feature type="region of interest" description="Disordered" evidence="5">
    <location>
        <begin position="98"/>
        <end position="131"/>
    </location>
</feature>
<protein>
    <recommendedName>
        <fullName evidence="7">Lipopolysaccharide assembly protein A domain-containing protein</fullName>
    </recommendedName>
</protein>
<dbReference type="GO" id="GO:0005886">
    <property type="term" value="C:plasma membrane"/>
    <property type="evidence" value="ECO:0007669"/>
    <property type="project" value="InterPro"/>
</dbReference>
<sequence length="131" mass="14690">MQVGFILSLVFAILIAIFALQNSSQVMIDFIFKKIQISQAIVILVSASLGAVIATALNLVRQFKLNLKIKDLKRKITSLEEAKTKIEKKLTKYLEQQEELTNGDNMANNSGKNDDTRDENKKVKSPNIHSN</sequence>
<evidence type="ECO:0000256" key="3">
    <source>
        <dbReference type="ARBA" id="ARBA00022989"/>
    </source>
</evidence>
<dbReference type="EMBL" id="MCIB01000001">
    <property type="protein sequence ID" value="RKD34651.1"/>
    <property type="molecule type" value="Genomic_DNA"/>
</dbReference>
<keyword evidence="1" id="KW-1003">Cell membrane</keyword>
<dbReference type="Proteomes" id="UP000284177">
    <property type="component" value="Unassembled WGS sequence"/>
</dbReference>
<dbReference type="OrthoDB" id="1708221at2"/>
<dbReference type="InterPro" id="IPR010445">
    <property type="entry name" value="LapA_dom"/>
</dbReference>
<evidence type="ECO:0000313" key="9">
    <source>
        <dbReference type="Proteomes" id="UP000284177"/>
    </source>
</evidence>
<reference evidence="8 9" key="1">
    <citation type="submission" date="2016-08" db="EMBL/GenBank/DDBJ databases">
        <title>Novel Firmicutes and Novel Genomes.</title>
        <authorList>
            <person name="Poppleton D.I."/>
            <person name="Gribaldo S."/>
        </authorList>
    </citation>
    <scope>NUCLEOTIDE SEQUENCE [LARGE SCALE GENOMIC DNA]</scope>
    <source>
        <strain evidence="8 9">CTT3</strain>
    </source>
</reference>
<organism evidence="8 9">
    <name type="scientific">Thermohalobacter berrensis</name>
    <dbReference type="NCBI Taxonomy" id="99594"/>
    <lineage>
        <taxon>Bacteria</taxon>
        <taxon>Bacillati</taxon>
        <taxon>Bacillota</taxon>
        <taxon>Tissierellia</taxon>
        <taxon>Tissierellales</taxon>
        <taxon>Thermohalobacteraceae</taxon>
        <taxon>Thermohalobacter</taxon>
    </lineage>
</organism>